<dbReference type="InterPro" id="IPR004551">
    <property type="entry name" value="Dphthn_synthase"/>
</dbReference>
<dbReference type="PANTHER" id="PTHR10882">
    <property type="entry name" value="DIPHTHINE SYNTHASE"/>
    <property type="match status" value="1"/>
</dbReference>
<evidence type="ECO:0000256" key="4">
    <source>
        <dbReference type="ARBA" id="ARBA00022679"/>
    </source>
</evidence>
<dbReference type="Pfam" id="PF00590">
    <property type="entry name" value="TP_methylase"/>
    <property type="match status" value="1"/>
</dbReference>
<dbReference type="Gene3D" id="1.20.1270.90">
    <property type="entry name" value="AF1782-like"/>
    <property type="match status" value="1"/>
</dbReference>
<dbReference type="HAMAP" id="MF_01084">
    <property type="entry name" value="Diphthine_synth"/>
    <property type="match status" value="1"/>
</dbReference>
<dbReference type="Gene3D" id="3.30.950.10">
    <property type="entry name" value="Methyltransferase, Cobalt-precorrin-4 Transmethylase, Domain 2"/>
    <property type="match status" value="1"/>
</dbReference>
<feature type="binding site" evidence="6">
    <location>
        <position position="165"/>
    </location>
    <ligand>
        <name>S-adenosyl-L-methionine</name>
        <dbReference type="ChEBI" id="CHEBI:59789"/>
    </ligand>
</feature>
<protein>
    <recommendedName>
        <fullName evidence="6">Diphthine synthase</fullName>
        <ecNumber evidence="6">2.1.1.98</ecNumber>
    </recommendedName>
    <alternativeName>
        <fullName evidence="6">Diphthamide biosynthesis methyltransferase</fullName>
    </alternativeName>
</protein>
<comment type="function">
    <text evidence="6">S-adenosyl-L-methionine-dependent methyltransferase that catalyzes the trimethylation of the amino group of the modified target histidine residue in translation elongation factor 2 (EF-2), to form an intermediate called diphthine. The three successive methylation reactions represent the second step of diphthamide biosynthesis.</text>
</comment>
<feature type="domain" description="DUF357" evidence="8">
    <location>
        <begin position="272"/>
        <end position="338"/>
    </location>
</feature>
<feature type="binding site" evidence="6">
    <location>
        <position position="205"/>
    </location>
    <ligand>
        <name>S-adenosyl-L-methionine</name>
        <dbReference type="ChEBI" id="CHEBI:59789"/>
    </ligand>
</feature>
<keyword evidence="3 6" id="KW-0489">Methyltransferase</keyword>
<dbReference type="InterPro" id="IPR023140">
    <property type="entry name" value="DUF357"/>
</dbReference>
<dbReference type="Gene3D" id="3.40.1010.10">
    <property type="entry name" value="Cobalt-precorrin-4 Transmethylase, Domain 1"/>
    <property type="match status" value="1"/>
</dbReference>
<dbReference type="InterPro" id="IPR014776">
    <property type="entry name" value="4pyrrole_Mease_sub2"/>
</dbReference>
<evidence type="ECO:0000256" key="3">
    <source>
        <dbReference type="ARBA" id="ARBA00022603"/>
    </source>
</evidence>
<evidence type="ECO:0000256" key="6">
    <source>
        <dbReference type="HAMAP-Rule" id="MF_01084"/>
    </source>
</evidence>
<dbReference type="InterPro" id="IPR035996">
    <property type="entry name" value="4pyrrol_Methylase_sf"/>
</dbReference>
<feature type="binding site" evidence="6">
    <location>
        <position position="230"/>
    </location>
    <ligand>
        <name>S-adenosyl-L-methionine</name>
        <dbReference type="ChEBI" id="CHEBI:59789"/>
    </ligand>
</feature>
<dbReference type="NCBIfam" id="TIGR00522">
    <property type="entry name" value="dph5"/>
    <property type="match status" value="1"/>
</dbReference>
<feature type="binding site" evidence="6">
    <location>
        <position position="85"/>
    </location>
    <ligand>
        <name>S-adenosyl-L-methionine</name>
        <dbReference type="ChEBI" id="CHEBI:59789"/>
    </ligand>
</feature>
<comment type="subunit">
    <text evidence="6">Homodimer.</text>
</comment>
<evidence type="ECO:0000313" key="10">
    <source>
        <dbReference type="Proteomes" id="UP000244066"/>
    </source>
</evidence>
<dbReference type="SUPFAM" id="SSF53790">
    <property type="entry name" value="Tetrapyrrole methylase"/>
    <property type="match status" value="1"/>
</dbReference>
<evidence type="ECO:0000256" key="2">
    <source>
        <dbReference type="ARBA" id="ARBA00006729"/>
    </source>
</evidence>
<evidence type="ECO:0000256" key="5">
    <source>
        <dbReference type="ARBA" id="ARBA00022691"/>
    </source>
</evidence>
<feature type="binding site" evidence="6">
    <location>
        <position position="10"/>
    </location>
    <ligand>
        <name>S-adenosyl-L-methionine</name>
        <dbReference type="ChEBI" id="CHEBI:59789"/>
    </ligand>
</feature>
<dbReference type="PANTHER" id="PTHR10882:SF0">
    <property type="entry name" value="DIPHTHINE METHYL ESTER SYNTHASE"/>
    <property type="match status" value="1"/>
</dbReference>
<accession>A0A2R7Y0U4</accession>
<proteinExistence type="inferred from homology"/>
<organism evidence="9 10">
    <name type="scientific">Candidatus Terraquivivens tikiterensis</name>
    <dbReference type="NCBI Taxonomy" id="1980982"/>
    <lineage>
        <taxon>Archaea</taxon>
        <taxon>Nitrososphaerota</taxon>
        <taxon>Candidatus Wolframiiraptoraceae</taxon>
        <taxon>Candidatus Terraquivivens</taxon>
    </lineage>
</organism>
<reference evidence="9 10" key="1">
    <citation type="submission" date="2017-04" db="EMBL/GenBank/DDBJ databases">
        <title>Draft Aigarchaeota genome from a New Zealand hot spring.</title>
        <authorList>
            <person name="Reysenbach A.-L."/>
            <person name="Donaho J.A."/>
            <person name="Gerhart J."/>
            <person name="Kelley J.F."/>
            <person name="Kouba K."/>
            <person name="Podar M."/>
            <person name="Stott M."/>
        </authorList>
    </citation>
    <scope>NUCLEOTIDE SEQUENCE [LARGE SCALE GENOMIC DNA]</scope>
    <source>
        <strain evidence="9">NZ13_MG1</strain>
    </source>
</reference>
<feature type="binding site" evidence="6">
    <location>
        <position position="88"/>
    </location>
    <ligand>
        <name>S-adenosyl-L-methionine</name>
        <dbReference type="ChEBI" id="CHEBI:59789"/>
    </ligand>
</feature>
<evidence type="ECO:0000259" key="7">
    <source>
        <dbReference type="Pfam" id="PF00590"/>
    </source>
</evidence>
<evidence type="ECO:0000259" key="8">
    <source>
        <dbReference type="Pfam" id="PF04010"/>
    </source>
</evidence>
<dbReference type="EC" id="2.1.1.98" evidence="6"/>
<gene>
    <name evidence="6" type="primary">dphB</name>
    <name evidence="9" type="ORF">B9J98_07520</name>
</gene>
<comment type="pathway">
    <text evidence="1 6">Protein modification; peptidyl-diphthamide biosynthesis.</text>
</comment>
<keyword evidence="5 6" id="KW-0949">S-adenosyl-L-methionine</keyword>
<sequence length="345" mass="38259">MSITFVGLGLGPKKHITEAALDSIRRADVVFLDTYTGMLPKETVDFLRKISRRLVLADRYTLEEGAEALLRDAVEKEVVVAVQGDPFVATTHISLALEACKRGIACKTVNGISSYSAAASLSGLQAYKFGRAVTLPSEDSVESVRSVYENILENMSRGLHTLVFLDTKGNGLRIPVALSRLRELEGSLKKGVVSDDRLVVALARLGYEDCVVKAGRVVELLAWDFPDPPHMLIFPGKLHFLEREALVRLLGVPREYVEAYEPINYGVDRVRRYIDACEGALSRSRGSSREAKVTEVLRVAESYLEDSKFFLKSGDIFNSLSAISYCEGLLDALRMLGYVEFDWKK</sequence>
<dbReference type="InterPro" id="IPR000878">
    <property type="entry name" value="4pyrrol_Mease"/>
</dbReference>
<dbReference type="CDD" id="cd11647">
    <property type="entry name" value="DHP5_DphB"/>
    <property type="match status" value="1"/>
</dbReference>
<comment type="catalytic activity">
    <reaction evidence="6">
        <text>2-[(3S)-amino-3-carboxypropyl]-L-histidyl-[translation elongation factor 2] + 3 S-adenosyl-L-methionine = diphthine-[translation elongation factor 2] + 3 S-adenosyl-L-homocysteine + 3 H(+)</text>
        <dbReference type="Rhea" id="RHEA:36415"/>
        <dbReference type="Rhea" id="RHEA-COMP:9749"/>
        <dbReference type="Rhea" id="RHEA-COMP:10172"/>
        <dbReference type="ChEBI" id="CHEBI:15378"/>
        <dbReference type="ChEBI" id="CHEBI:57856"/>
        <dbReference type="ChEBI" id="CHEBI:59789"/>
        <dbReference type="ChEBI" id="CHEBI:73995"/>
        <dbReference type="ChEBI" id="CHEBI:82696"/>
        <dbReference type="EC" id="2.1.1.98"/>
    </reaction>
</comment>
<dbReference type="SUPFAM" id="SSF158372">
    <property type="entry name" value="AF1782-like"/>
    <property type="match status" value="1"/>
</dbReference>
<keyword evidence="4 6" id="KW-0808">Transferase</keyword>
<comment type="caution">
    <text evidence="6">Lacks conserved residue(s) required for the propagation of feature annotation.</text>
</comment>
<feature type="domain" description="Tetrapyrrole methylase" evidence="7">
    <location>
        <begin position="3"/>
        <end position="218"/>
    </location>
</feature>
<dbReference type="UniPathway" id="UPA00559"/>
<evidence type="ECO:0000313" key="9">
    <source>
        <dbReference type="EMBL" id="PUA31134.1"/>
    </source>
</evidence>
<name>A0A2R7Y0U4_9ARCH</name>
<dbReference type="AlphaFoldDB" id="A0A2R7Y0U4"/>
<comment type="caution">
    <text evidence="9">The sequence shown here is derived from an EMBL/GenBank/DDBJ whole genome shotgun (WGS) entry which is preliminary data.</text>
</comment>
<dbReference type="EMBL" id="NDWU01000025">
    <property type="protein sequence ID" value="PUA31134.1"/>
    <property type="molecule type" value="Genomic_DNA"/>
</dbReference>
<comment type="similarity">
    <text evidence="2 6">Belongs to the diphthine synthase family.</text>
</comment>
<evidence type="ECO:0000256" key="1">
    <source>
        <dbReference type="ARBA" id="ARBA00005156"/>
    </source>
</evidence>
<dbReference type="InterPro" id="IPR036809">
    <property type="entry name" value="AF1782-like_sf"/>
</dbReference>
<dbReference type="GO" id="GO:0004164">
    <property type="term" value="F:diphthine synthase activity"/>
    <property type="evidence" value="ECO:0007669"/>
    <property type="project" value="UniProtKB-UniRule"/>
</dbReference>
<dbReference type="GO" id="GO:0017183">
    <property type="term" value="P:protein histidyl modification to diphthamide"/>
    <property type="evidence" value="ECO:0007669"/>
    <property type="project" value="UniProtKB-UniRule"/>
</dbReference>
<dbReference type="Proteomes" id="UP000244066">
    <property type="component" value="Unassembled WGS sequence"/>
</dbReference>
<dbReference type="InterPro" id="IPR014777">
    <property type="entry name" value="4pyrrole_Mease_sub1"/>
</dbReference>
<dbReference type="Pfam" id="PF04010">
    <property type="entry name" value="DUF357"/>
    <property type="match status" value="1"/>
</dbReference>
<dbReference type="GO" id="GO:0032259">
    <property type="term" value="P:methylation"/>
    <property type="evidence" value="ECO:0007669"/>
    <property type="project" value="UniProtKB-KW"/>
</dbReference>